<dbReference type="Pfam" id="PF01740">
    <property type="entry name" value="STAS"/>
    <property type="match status" value="1"/>
</dbReference>
<dbReference type="CDD" id="cd07043">
    <property type="entry name" value="STAS_anti-anti-sigma_factors"/>
    <property type="match status" value="1"/>
</dbReference>
<evidence type="ECO:0000259" key="2">
    <source>
        <dbReference type="PROSITE" id="PS50801"/>
    </source>
</evidence>
<dbReference type="Gene3D" id="3.30.750.24">
    <property type="entry name" value="STAS domain"/>
    <property type="match status" value="1"/>
</dbReference>
<evidence type="ECO:0000256" key="1">
    <source>
        <dbReference type="SAM" id="MobiDB-lite"/>
    </source>
</evidence>
<gene>
    <name evidence="3" type="ORF">J4709_11425</name>
</gene>
<keyword evidence="4" id="KW-1185">Reference proteome</keyword>
<dbReference type="InterPro" id="IPR002645">
    <property type="entry name" value="STAS_dom"/>
</dbReference>
<protein>
    <submittedName>
        <fullName evidence="3">STAS domain-containing protein</fullName>
    </submittedName>
</protein>
<proteinExistence type="predicted"/>
<dbReference type="EMBL" id="JAGEPF010000006">
    <property type="protein sequence ID" value="MBO2458179.1"/>
    <property type="molecule type" value="Genomic_DNA"/>
</dbReference>
<organism evidence="3 4">
    <name type="scientific">Actinomadura violacea</name>
    <dbReference type="NCBI Taxonomy" id="2819934"/>
    <lineage>
        <taxon>Bacteria</taxon>
        <taxon>Bacillati</taxon>
        <taxon>Actinomycetota</taxon>
        <taxon>Actinomycetes</taxon>
        <taxon>Streptosporangiales</taxon>
        <taxon>Thermomonosporaceae</taxon>
        <taxon>Actinomadura</taxon>
    </lineage>
</organism>
<dbReference type="InterPro" id="IPR036513">
    <property type="entry name" value="STAS_dom_sf"/>
</dbReference>
<evidence type="ECO:0000313" key="3">
    <source>
        <dbReference type="EMBL" id="MBO2458179.1"/>
    </source>
</evidence>
<feature type="region of interest" description="Disordered" evidence="1">
    <location>
        <begin position="1"/>
        <end position="32"/>
    </location>
</feature>
<feature type="domain" description="STAS" evidence="2">
    <location>
        <begin position="1"/>
        <end position="90"/>
    </location>
</feature>
<dbReference type="SUPFAM" id="SSF52091">
    <property type="entry name" value="SpoIIaa-like"/>
    <property type="match status" value="1"/>
</dbReference>
<dbReference type="Proteomes" id="UP000680206">
    <property type="component" value="Unassembled WGS sequence"/>
</dbReference>
<sequence>MADSRAGWIPGRGHRPCPDRRGHRPQPSTRPPRIALELSGFDVCDSSGINAFVQLLKRINAAGGQPALLRPLPRLAKILSTTRADLPPCR</sequence>
<name>A0ABS3RN56_9ACTN</name>
<accession>A0ABS3RN56</accession>
<evidence type="ECO:0000313" key="4">
    <source>
        <dbReference type="Proteomes" id="UP000680206"/>
    </source>
</evidence>
<dbReference type="PROSITE" id="PS50801">
    <property type="entry name" value="STAS"/>
    <property type="match status" value="1"/>
</dbReference>
<comment type="caution">
    <text evidence="3">The sequence shown here is derived from an EMBL/GenBank/DDBJ whole genome shotgun (WGS) entry which is preliminary data.</text>
</comment>
<reference evidence="3 4" key="1">
    <citation type="submission" date="2021-03" db="EMBL/GenBank/DDBJ databases">
        <title>Actinomadura violae sp. nov., isolated from lichen in Thailand.</title>
        <authorList>
            <person name="Kanchanasin P."/>
            <person name="Saeng-In P."/>
            <person name="Phongsopitanun W."/>
            <person name="Yuki M."/>
            <person name="Kudo T."/>
            <person name="Ohkuma M."/>
            <person name="Tanasupawat S."/>
        </authorList>
    </citation>
    <scope>NUCLEOTIDE SEQUENCE [LARGE SCALE GENOMIC DNA]</scope>
    <source>
        <strain evidence="3 4">LCR2-06</strain>
    </source>
</reference>